<reference evidence="1 2" key="1">
    <citation type="submission" date="2016-10" db="EMBL/GenBank/DDBJ databases">
        <authorList>
            <person name="de Groot N.N."/>
        </authorList>
    </citation>
    <scope>NUCLEOTIDE SEQUENCE [LARGE SCALE GENOMIC DNA]</scope>
    <source>
        <strain evidence="1 2">DSM 21019</strain>
    </source>
</reference>
<dbReference type="EMBL" id="FOYQ01000001">
    <property type="protein sequence ID" value="SFR32255.1"/>
    <property type="molecule type" value="Genomic_DNA"/>
</dbReference>
<proteinExistence type="predicted"/>
<accession>A0A1I6FQM6</accession>
<name>A0A1I6FQM6_9FLAO</name>
<protein>
    <submittedName>
        <fullName evidence="1">Dihaem cytochrome c</fullName>
    </submittedName>
</protein>
<evidence type="ECO:0000313" key="1">
    <source>
        <dbReference type="EMBL" id="SFR32255.1"/>
    </source>
</evidence>
<dbReference type="RefSeq" id="WP_143099899.1">
    <property type="nucleotide sequence ID" value="NZ_FOYQ01000001.1"/>
</dbReference>
<dbReference type="Gene3D" id="2.130.10.130">
    <property type="entry name" value="Integrin alpha, N-terminal"/>
    <property type="match status" value="1"/>
</dbReference>
<dbReference type="InterPro" id="IPR028994">
    <property type="entry name" value="Integrin_alpha_N"/>
</dbReference>
<keyword evidence="2" id="KW-1185">Reference proteome</keyword>
<evidence type="ECO:0000313" key="2">
    <source>
        <dbReference type="Proteomes" id="UP000199534"/>
    </source>
</evidence>
<dbReference type="OrthoDB" id="1391917at2"/>
<dbReference type="InterPro" id="IPR018588">
    <property type="entry name" value="Dihaem_cytochrome-c"/>
</dbReference>
<gene>
    <name evidence="1" type="ORF">SAMN04490243_0454</name>
</gene>
<sequence length="447" mass="50269">MQSAYQNYCGSCHMLPDPQHLPKRIWAETVLPQMWNLQGAPALDSLQKAQLTAYILAQAPDALPEITKQEVAELEQFKAEIHTVEQNKSHGIITSLSFDSLREAFWIGDALGRSYRHSENLDPRTQYGSPVVSTFRRDDSDYVTLIGYLGPSDLARGHLLRITAGAIDTLAGNLRRPVFTHIEDLNNNGQEEILISEFGNNFGALTLLERSNQPSGNIEEEYEKRELVSLPGCIKVAIADLDHDGRKDILALFGQAREGMKILYQQEELNFEIEEALQFTPEFGSSWFELADINADGFLDVILANGDNADYSIVLKPYHGVRIFLNDGENQFEESYFFPMHGATRVLVEDFDKDGDLDLAAMAFFPDFQADPQRGFVYLENLGGKNLAFAAQTTPLSAKGNWLVMDKGDMDGDGDTDIILGNFYQFRNRAFQQENPIDLLILKNLWN</sequence>
<dbReference type="Proteomes" id="UP000199534">
    <property type="component" value="Unassembled WGS sequence"/>
</dbReference>
<organism evidence="1 2">
    <name type="scientific">Robiginitalea myxolifaciens</name>
    <dbReference type="NCBI Taxonomy" id="400055"/>
    <lineage>
        <taxon>Bacteria</taxon>
        <taxon>Pseudomonadati</taxon>
        <taxon>Bacteroidota</taxon>
        <taxon>Flavobacteriia</taxon>
        <taxon>Flavobacteriales</taxon>
        <taxon>Flavobacteriaceae</taxon>
        <taxon>Robiginitalea</taxon>
    </lineage>
</organism>
<dbReference type="STRING" id="400055.SAMN04490243_0454"/>
<dbReference type="SUPFAM" id="SSF69318">
    <property type="entry name" value="Integrin alpha N-terminal domain"/>
    <property type="match status" value="1"/>
</dbReference>
<dbReference type="Pfam" id="PF09626">
    <property type="entry name" value="DHC"/>
    <property type="match status" value="1"/>
</dbReference>
<dbReference type="AlphaFoldDB" id="A0A1I6FQM6"/>
<dbReference type="PANTHER" id="PTHR46580">
    <property type="entry name" value="SENSOR KINASE-RELATED"/>
    <property type="match status" value="1"/>
</dbReference>